<dbReference type="AlphaFoldDB" id="A0A0F9J4H1"/>
<organism evidence="2">
    <name type="scientific">marine sediment metagenome</name>
    <dbReference type="NCBI Taxonomy" id="412755"/>
    <lineage>
        <taxon>unclassified sequences</taxon>
        <taxon>metagenomes</taxon>
        <taxon>ecological metagenomes</taxon>
    </lineage>
</organism>
<proteinExistence type="predicted"/>
<protein>
    <submittedName>
        <fullName evidence="2">Uncharacterized protein</fullName>
    </submittedName>
</protein>
<gene>
    <name evidence="2" type="ORF">LCGC14_1501440</name>
</gene>
<accession>A0A0F9J4H1</accession>
<evidence type="ECO:0000313" key="2">
    <source>
        <dbReference type="EMBL" id="KKM64433.1"/>
    </source>
</evidence>
<sequence length="63" mass="7359">MRNLLAGAALWAAPLSLWYEMAKFLLILICAGICFWFVIRLLLPVVWDRDIKPLIERMLGTRR</sequence>
<evidence type="ECO:0000256" key="1">
    <source>
        <dbReference type="SAM" id="Phobius"/>
    </source>
</evidence>
<name>A0A0F9J4H1_9ZZZZ</name>
<keyword evidence="1" id="KW-0812">Transmembrane</keyword>
<feature type="transmembrane region" description="Helical" evidence="1">
    <location>
        <begin position="26"/>
        <end position="47"/>
    </location>
</feature>
<keyword evidence="1" id="KW-0472">Membrane</keyword>
<reference evidence="2" key="1">
    <citation type="journal article" date="2015" name="Nature">
        <title>Complex archaea that bridge the gap between prokaryotes and eukaryotes.</title>
        <authorList>
            <person name="Spang A."/>
            <person name="Saw J.H."/>
            <person name="Jorgensen S.L."/>
            <person name="Zaremba-Niedzwiedzka K."/>
            <person name="Martijn J."/>
            <person name="Lind A.E."/>
            <person name="van Eijk R."/>
            <person name="Schleper C."/>
            <person name="Guy L."/>
            <person name="Ettema T.J."/>
        </authorList>
    </citation>
    <scope>NUCLEOTIDE SEQUENCE</scope>
</reference>
<dbReference type="EMBL" id="LAZR01010900">
    <property type="protein sequence ID" value="KKM64433.1"/>
    <property type="molecule type" value="Genomic_DNA"/>
</dbReference>
<keyword evidence="1" id="KW-1133">Transmembrane helix</keyword>
<comment type="caution">
    <text evidence="2">The sequence shown here is derived from an EMBL/GenBank/DDBJ whole genome shotgun (WGS) entry which is preliminary data.</text>
</comment>